<reference evidence="3" key="1">
    <citation type="journal article" date="2019" name="Int. J. Syst. Evol. Microbiol.">
        <title>The Global Catalogue of Microorganisms (GCM) 10K type strain sequencing project: providing services to taxonomists for standard genome sequencing and annotation.</title>
        <authorList>
            <consortium name="The Broad Institute Genomics Platform"/>
            <consortium name="The Broad Institute Genome Sequencing Center for Infectious Disease"/>
            <person name="Wu L."/>
            <person name="Ma J."/>
        </authorList>
    </citation>
    <scope>NUCLEOTIDE SEQUENCE [LARGE SCALE GENOMIC DNA]</scope>
    <source>
        <strain evidence="3">JCM 4087</strain>
    </source>
</reference>
<evidence type="ECO:0000313" key="3">
    <source>
        <dbReference type="Proteomes" id="UP001596091"/>
    </source>
</evidence>
<dbReference type="InterPro" id="IPR004675">
    <property type="entry name" value="AhpD_core"/>
</dbReference>
<name>A0ABW1EKL4_9BACT</name>
<dbReference type="RefSeq" id="WP_263342142.1">
    <property type="nucleotide sequence ID" value="NZ_JAGSYH010000009.1"/>
</dbReference>
<evidence type="ECO:0000259" key="1">
    <source>
        <dbReference type="Pfam" id="PF02627"/>
    </source>
</evidence>
<dbReference type="PANTHER" id="PTHR34846">
    <property type="entry name" value="4-CARBOXYMUCONOLACTONE DECARBOXYLASE FAMILY PROTEIN (AFU_ORTHOLOGUE AFUA_6G11590)"/>
    <property type="match status" value="1"/>
</dbReference>
<dbReference type="Proteomes" id="UP001596091">
    <property type="component" value="Unassembled WGS sequence"/>
</dbReference>
<dbReference type="Pfam" id="PF02627">
    <property type="entry name" value="CMD"/>
    <property type="match status" value="1"/>
</dbReference>
<dbReference type="InterPro" id="IPR003779">
    <property type="entry name" value="CMD-like"/>
</dbReference>
<comment type="caution">
    <text evidence="2">The sequence shown here is derived from an EMBL/GenBank/DDBJ whole genome shotgun (WGS) entry which is preliminary data.</text>
</comment>
<evidence type="ECO:0000313" key="2">
    <source>
        <dbReference type="EMBL" id="MFC5864406.1"/>
    </source>
</evidence>
<keyword evidence="3" id="KW-1185">Reference proteome</keyword>
<gene>
    <name evidence="2" type="ORF">ACFPT7_19020</name>
</gene>
<dbReference type="NCBIfam" id="TIGR00778">
    <property type="entry name" value="ahpD_dom"/>
    <property type="match status" value="1"/>
</dbReference>
<accession>A0ABW1EKL4</accession>
<dbReference type="InterPro" id="IPR029032">
    <property type="entry name" value="AhpD-like"/>
</dbReference>
<organism evidence="2 3">
    <name type="scientific">Acidicapsa dinghuensis</name>
    <dbReference type="NCBI Taxonomy" id="2218256"/>
    <lineage>
        <taxon>Bacteria</taxon>
        <taxon>Pseudomonadati</taxon>
        <taxon>Acidobacteriota</taxon>
        <taxon>Terriglobia</taxon>
        <taxon>Terriglobales</taxon>
        <taxon>Acidobacteriaceae</taxon>
        <taxon>Acidicapsa</taxon>
    </lineage>
</organism>
<protein>
    <submittedName>
        <fullName evidence="2">Carboxymuconolactone decarboxylase family protein</fullName>
    </submittedName>
</protein>
<dbReference type="SUPFAM" id="SSF69118">
    <property type="entry name" value="AhpD-like"/>
    <property type="match status" value="1"/>
</dbReference>
<dbReference type="Gene3D" id="1.20.1290.10">
    <property type="entry name" value="AhpD-like"/>
    <property type="match status" value="1"/>
</dbReference>
<dbReference type="EMBL" id="JBHSPH010000009">
    <property type="protein sequence ID" value="MFC5864406.1"/>
    <property type="molecule type" value="Genomic_DNA"/>
</dbReference>
<dbReference type="PANTHER" id="PTHR34846:SF10">
    <property type="entry name" value="CYTOPLASMIC PROTEIN"/>
    <property type="match status" value="1"/>
</dbReference>
<sequence>MTARLNPLTAAPKLMSEWHRTSVLIDSSLERSLSELVKIRASQINGCANCLNMHTVFAREDGESEQRIYLLPAWREAPCYSERERAALGWTEALTRLSEGHTHEAAYEALKAHFTDEEQVKLTLLINIINGWNRIAVGFKAWADPEDVKVAVKAAKAVAA</sequence>
<proteinExistence type="predicted"/>
<feature type="domain" description="Carboxymuconolactone decarboxylase-like" evidence="1">
    <location>
        <begin position="21"/>
        <end position="93"/>
    </location>
</feature>